<sequence>MKVSARGHHRIDEADVAGPQPELLRAQVALEGHPALARRQEGRGFARVALAPTQMDRSAIFTPRRGTSWRWTALAASIVSAGSARAHADGKR</sequence>
<comment type="caution">
    <text evidence="1">The sequence shown here is derived from an EMBL/GenBank/DDBJ whole genome shotgun (WGS) entry which is preliminary data.</text>
</comment>
<organism evidence="1 2">
    <name type="scientific">Nonomuraea maheshkhaliensis</name>
    <dbReference type="NCBI Taxonomy" id="419590"/>
    <lineage>
        <taxon>Bacteria</taxon>
        <taxon>Bacillati</taxon>
        <taxon>Actinomycetota</taxon>
        <taxon>Actinomycetes</taxon>
        <taxon>Streptosporangiales</taxon>
        <taxon>Streptosporangiaceae</taxon>
        <taxon>Nonomuraea</taxon>
    </lineage>
</organism>
<protein>
    <submittedName>
        <fullName evidence="1">Uncharacterized protein</fullName>
    </submittedName>
</protein>
<evidence type="ECO:0000313" key="1">
    <source>
        <dbReference type="EMBL" id="GAA1652129.1"/>
    </source>
</evidence>
<proteinExistence type="predicted"/>
<accession>A0ABN2FL93</accession>
<dbReference type="Proteomes" id="UP001500064">
    <property type="component" value="Unassembled WGS sequence"/>
</dbReference>
<name>A0ABN2FL93_9ACTN</name>
<reference evidence="1 2" key="1">
    <citation type="journal article" date="2019" name="Int. J. Syst. Evol. Microbiol.">
        <title>The Global Catalogue of Microorganisms (GCM) 10K type strain sequencing project: providing services to taxonomists for standard genome sequencing and annotation.</title>
        <authorList>
            <consortium name="The Broad Institute Genomics Platform"/>
            <consortium name="The Broad Institute Genome Sequencing Center for Infectious Disease"/>
            <person name="Wu L."/>
            <person name="Ma J."/>
        </authorList>
    </citation>
    <scope>NUCLEOTIDE SEQUENCE [LARGE SCALE GENOMIC DNA]</scope>
    <source>
        <strain evidence="1 2">JCM 13929</strain>
    </source>
</reference>
<dbReference type="EMBL" id="BAAAMU010000046">
    <property type="protein sequence ID" value="GAA1652129.1"/>
    <property type="molecule type" value="Genomic_DNA"/>
</dbReference>
<keyword evidence="2" id="KW-1185">Reference proteome</keyword>
<evidence type="ECO:0000313" key="2">
    <source>
        <dbReference type="Proteomes" id="UP001500064"/>
    </source>
</evidence>
<gene>
    <name evidence="1" type="ORF">GCM10009733_056670</name>
</gene>